<dbReference type="GO" id="GO:0005730">
    <property type="term" value="C:nucleolus"/>
    <property type="evidence" value="ECO:0007669"/>
    <property type="project" value="UniProtKB-SubCell"/>
</dbReference>
<evidence type="ECO:0000256" key="3">
    <source>
        <dbReference type="ARBA" id="ARBA00016225"/>
    </source>
</evidence>
<evidence type="ECO:0000256" key="1">
    <source>
        <dbReference type="ARBA" id="ARBA00002435"/>
    </source>
</evidence>
<dbReference type="HAMAP" id="MF_00754">
    <property type="entry name" value="RNase_P_1"/>
    <property type="match status" value="1"/>
</dbReference>
<keyword evidence="4" id="KW-0963">Cytoplasm</keyword>
<accession>A0A9X6NFF3</accession>
<dbReference type="InterPro" id="IPR002730">
    <property type="entry name" value="Rpp29/RNP1"/>
</dbReference>
<dbReference type="PANTHER" id="PTHR13348:SF0">
    <property type="entry name" value="RIBONUCLEASE P PROTEIN SUBUNIT P29"/>
    <property type="match status" value="1"/>
</dbReference>
<keyword evidence="5 10" id="KW-0819">tRNA processing</keyword>
<keyword evidence="10" id="KW-0539">Nucleus</keyword>
<dbReference type="SUPFAM" id="SSF101744">
    <property type="entry name" value="Rof/RNase P subunit-like"/>
    <property type="match status" value="1"/>
</dbReference>
<dbReference type="Gene3D" id="2.30.30.210">
    <property type="entry name" value="Ribonuclease P/MRP, subunit p29"/>
    <property type="match status" value="1"/>
</dbReference>
<dbReference type="InterPro" id="IPR023534">
    <property type="entry name" value="Rof/RNase_P-like"/>
</dbReference>
<evidence type="ECO:0000256" key="10">
    <source>
        <dbReference type="PIRNR" id="PIRNR027081"/>
    </source>
</evidence>
<dbReference type="GO" id="GO:0006364">
    <property type="term" value="P:rRNA processing"/>
    <property type="evidence" value="ECO:0007669"/>
    <property type="project" value="TreeGrafter"/>
</dbReference>
<reference evidence="12" key="1">
    <citation type="submission" date="2017-01" db="EMBL/GenBank/DDBJ databases">
        <title>Comparative genomics of anhydrobiosis in the tardigrade Hypsibius dujardini.</title>
        <authorList>
            <person name="Yoshida Y."/>
            <person name="Koutsovoulos G."/>
            <person name="Laetsch D."/>
            <person name="Stevens L."/>
            <person name="Kumar S."/>
            <person name="Horikawa D."/>
            <person name="Ishino K."/>
            <person name="Komine S."/>
            <person name="Tomita M."/>
            <person name="Blaxter M."/>
            <person name="Arakawa K."/>
        </authorList>
    </citation>
    <scope>NUCLEOTIDE SEQUENCE [LARGE SCALE GENOMIC DNA]</scope>
    <source>
        <strain evidence="12">Z151</strain>
    </source>
</reference>
<dbReference type="GO" id="GO:0001682">
    <property type="term" value="P:tRNA 5'-leader removal"/>
    <property type="evidence" value="ECO:0007669"/>
    <property type="project" value="InterPro"/>
</dbReference>
<dbReference type="GO" id="GO:0004519">
    <property type="term" value="F:endonuclease activity"/>
    <property type="evidence" value="ECO:0007669"/>
    <property type="project" value="UniProtKB-KW"/>
</dbReference>
<evidence type="ECO:0000256" key="6">
    <source>
        <dbReference type="ARBA" id="ARBA00022722"/>
    </source>
</evidence>
<dbReference type="OrthoDB" id="124041at2759"/>
<evidence type="ECO:0000256" key="2">
    <source>
        <dbReference type="ARBA" id="ARBA00006181"/>
    </source>
</evidence>
<dbReference type="Pfam" id="PF01868">
    <property type="entry name" value="RNase_P-MRP_p29"/>
    <property type="match status" value="1"/>
</dbReference>
<comment type="similarity">
    <text evidence="2">Belongs to the eukaryotic/archaeal RNase P protein component 1 family.</text>
</comment>
<dbReference type="InterPro" id="IPR016848">
    <property type="entry name" value="RNase_P/MRP_Rpp29-subunit"/>
</dbReference>
<evidence type="ECO:0000256" key="9">
    <source>
        <dbReference type="ARBA" id="ARBA00046486"/>
    </source>
</evidence>
<dbReference type="PANTHER" id="PTHR13348">
    <property type="entry name" value="RIBONUCLEASE P SUBUNIT P29"/>
    <property type="match status" value="1"/>
</dbReference>
<protein>
    <recommendedName>
        <fullName evidence="3 10">Ribonuclease P protein subunit p29</fullName>
    </recommendedName>
</protein>
<dbReference type="InterPro" id="IPR036980">
    <property type="entry name" value="RNase_P/MRP_Rpp29_sf"/>
</dbReference>
<evidence type="ECO:0000256" key="8">
    <source>
        <dbReference type="ARBA" id="ARBA00022801"/>
    </source>
</evidence>
<keyword evidence="8" id="KW-0378">Hydrolase</keyword>
<dbReference type="Proteomes" id="UP000192578">
    <property type="component" value="Unassembled WGS sequence"/>
</dbReference>
<dbReference type="EMBL" id="MTYJ01000249">
    <property type="protein sequence ID" value="OWA52048.1"/>
    <property type="molecule type" value="Genomic_DNA"/>
</dbReference>
<evidence type="ECO:0000256" key="7">
    <source>
        <dbReference type="ARBA" id="ARBA00022759"/>
    </source>
</evidence>
<dbReference type="GO" id="GO:0033204">
    <property type="term" value="F:ribonuclease P RNA binding"/>
    <property type="evidence" value="ECO:0007669"/>
    <property type="project" value="InterPro"/>
</dbReference>
<keyword evidence="7" id="KW-0255">Endonuclease</keyword>
<dbReference type="GO" id="GO:0016787">
    <property type="term" value="F:hydrolase activity"/>
    <property type="evidence" value="ECO:0007669"/>
    <property type="project" value="UniProtKB-KW"/>
</dbReference>
<evidence type="ECO:0000256" key="5">
    <source>
        <dbReference type="ARBA" id="ARBA00022694"/>
    </source>
</evidence>
<comment type="subunit">
    <text evidence="9">Component of nuclear RNase P and RNase MRP ribonucleoproteins. RNase P consists of a catalytic RNA moiety and 10 different protein chains; POP1, POP4, POP5, POP7, RPP14, RPP21, RPP25, RPP30, RPP38 and RPP40. Within the RNase P complex, POP1, POP7 and RPP25 form the 'finger' subcomplex, POP5, RPP14, RPP40 and homodimeric RPP30 form the 'palm' subcomplex, and RPP21, POP4 and RPP38 form the 'wrist' subcomplex. All subunits of the RNase P complex interact with the catalytic RNA. Several subunits of RNase P are also part of the RNase MRP complex. RNase MRP consists of a catalytic RNA moiety and about 8 protein subunits; POP1, POP7, RPP25, RPP30, RPP38, RPP40 and possibly also POP4 and POP5.</text>
</comment>
<dbReference type="GO" id="GO:0000172">
    <property type="term" value="C:ribonuclease MRP complex"/>
    <property type="evidence" value="ECO:0007669"/>
    <property type="project" value="InterPro"/>
</dbReference>
<comment type="subcellular location">
    <subcellularLocation>
        <location evidence="10">Nucleus</location>
        <location evidence="10">Nucleolus</location>
    </subcellularLocation>
</comment>
<organism evidence="11 12">
    <name type="scientific">Hypsibius exemplaris</name>
    <name type="common">Freshwater tardigrade</name>
    <dbReference type="NCBI Taxonomy" id="2072580"/>
    <lineage>
        <taxon>Eukaryota</taxon>
        <taxon>Metazoa</taxon>
        <taxon>Ecdysozoa</taxon>
        <taxon>Tardigrada</taxon>
        <taxon>Eutardigrada</taxon>
        <taxon>Parachela</taxon>
        <taxon>Hypsibioidea</taxon>
        <taxon>Hypsibiidae</taxon>
        <taxon>Hypsibius</taxon>
    </lineage>
</organism>
<dbReference type="PIRSF" id="PIRSF027081">
    <property type="entry name" value="RNase_P/MRP_p29_subunit"/>
    <property type="match status" value="1"/>
</dbReference>
<comment type="caution">
    <text evidence="11">The sequence shown here is derived from an EMBL/GenBank/DDBJ whole genome shotgun (WGS) entry which is preliminary data.</text>
</comment>
<evidence type="ECO:0000313" key="11">
    <source>
        <dbReference type="EMBL" id="OWA52048.1"/>
    </source>
</evidence>
<dbReference type="AlphaFoldDB" id="A0A9X6NFF3"/>
<dbReference type="GO" id="GO:0030677">
    <property type="term" value="C:ribonuclease P complex"/>
    <property type="evidence" value="ECO:0007669"/>
    <property type="project" value="UniProtKB-UniRule"/>
</dbReference>
<sequence length="225" mass="25843">MDLSENNLYDTIEEVTQKTSQELNLLGQGGGNKSLRHLLHKGFVTDKKRFDESFRKNYLLLATKRKAKKAKKEKPLKGLSNKERKRLKIYDIPKEQQKFDLVKPLHDLWCGYMEQTFNLSGMTPARVAVTQDDLTKADYHGALLKVMESPNASLIGLEGIVVRETRNMFHVITRQDKLKILQKSVCIFMCTCGGTKIKIFGNNFCARPADRIKKKMGKRLPIRML</sequence>
<keyword evidence="12" id="KW-1185">Reference proteome</keyword>
<name>A0A9X6NFF3_HYPEX</name>
<evidence type="ECO:0000313" key="12">
    <source>
        <dbReference type="Proteomes" id="UP000192578"/>
    </source>
</evidence>
<evidence type="ECO:0000256" key="4">
    <source>
        <dbReference type="ARBA" id="ARBA00022490"/>
    </source>
</evidence>
<keyword evidence="6" id="KW-0540">Nuclease</keyword>
<comment type="function">
    <text evidence="1 10">Component of ribonuclease P, a ribonucleoprotein complex that generates mature tRNA molecules by cleaving their 5'-ends.</text>
</comment>
<proteinExistence type="inferred from homology"/>
<gene>
    <name evidence="11" type="ORF">BV898_16508</name>
</gene>
<dbReference type="SMART" id="SM00538">
    <property type="entry name" value="POP4"/>
    <property type="match status" value="1"/>
</dbReference>
<dbReference type="InterPro" id="IPR023538">
    <property type="entry name" value="RNP1"/>
</dbReference>